<protein>
    <submittedName>
        <fullName evidence="2">ATP-dependent RNA helicase</fullName>
    </submittedName>
</protein>
<sequence>MDNFEEDDNEEVIPPKKRHIPKPRTVEELFAEDEKVAKHYPALIYLDDDIDYDGFLGEVTRIKTWEEAEFHPQIIKNLQEHSKYIHPRKIQSAALPFIFDGFDVIVQAETGSGKTLAYLLPIIDQCLRDKTDGTFIPKSSLPYAIIVGPTRELVLQVFEQAKKLSYRMNVTIAKAYGEYDVRENLVELAGGCDILVATPGRLKHFIFDDRICVKKLKFLVLDEADRLLQNDIADFEGFTRVLLDIVKSRGFPEACLILSLSKFSTFPSSILINADEFVRDNVTFITNNRTNPNKRITQDFIFVQNDYERLNKLCALLMAEINAAAGDPKKLRQTMVFTNTRRQSHFVAGFLCNHGIHAVAINADNSQDLREEAFNDFRERKINLLIASDLCARGLDVKYLDHVINLEMPGDMPTYLYRIGRTGRLTEGFATSFVGVRDRITDEIVVRMRQNEEDIPHGLEELLLRIRSTNISNEAATPASSYNSSISDLPAALSSCATDDDNELNMTAMKINDG</sequence>
<proteinExistence type="predicted"/>
<dbReference type="Proteomes" id="UP000887579">
    <property type="component" value="Unplaced"/>
</dbReference>
<evidence type="ECO:0000313" key="2">
    <source>
        <dbReference type="WBParaSite" id="ES5_v2.g447.t1"/>
    </source>
</evidence>
<evidence type="ECO:0000313" key="1">
    <source>
        <dbReference type="Proteomes" id="UP000887579"/>
    </source>
</evidence>
<organism evidence="1 2">
    <name type="scientific">Panagrolaimus sp. ES5</name>
    <dbReference type="NCBI Taxonomy" id="591445"/>
    <lineage>
        <taxon>Eukaryota</taxon>
        <taxon>Metazoa</taxon>
        <taxon>Ecdysozoa</taxon>
        <taxon>Nematoda</taxon>
        <taxon>Chromadorea</taxon>
        <taxon>Rhabditida</taxon>
        <taxon>Tylenchina</taxon>
        <taxon>Panagrolaimomorpha</taxon>
        <taxon>Panagrolaimoidea</taxon>
        <taxon>Panagrolaimidae</taxon>
        <taxon>Panagrolaimus</taxon>
    </lineage>
</organism>
<reference evidence="2" key="1">
    <citation type="submission" date="2022-11" db="UniProtKB">
        <authorList>
            <consortium name="WormBaseParasite"/>
        </authorList>
    </citation>
    <scope>IDENTIFICATION</scope>
</reference>
<dbReference type="WBParaSite" id="ES5_v2.g447.t1">
    <property type="protein sequence ID" value="ES5_v2.g447.t1"/>
    <property type="gene ID" value="ES5_v2.g447"/>
</dbReference>
<name>A0AC34GNF5_9BILA</name>
<accession>A0AC34GNF5</accession>